<dbReference type="AlphaFoldDB" id="A0A7C8TWL5"/>
<dbReference type="Proteomes" id="UP000297595">
    <property type="component" value="Unassembled WGS sequence"/>
</dbReference>
<evidence type="ECO:0000313" key="2">
    <source>
        <dbReference type="Proteomes" id="UP000297595"/>
    </source>
</evidence>
<protein>
    <submittedName>
        <fullName evidence="1">Uncharacterized protein</fullName>
    </submittedName>
</protein>
<name>A0A7C8TWL5_ORBOL</name>
<organism evidence="1 2">
    <name type="scientific">Orbilia oligospora</name>
    <name type="common">Nematode-trapping fungus</name>
    <name type="synonym">Arthrobotrys oligospora</name>
    <dbReference type="NCBI Taxonomy" id="2813651"/>
    <lineage>
        <taxon>Eukaryota</taxon>
        <taxon>Fungi</taxon>
        <taxon>Dikarya</taxon>
        <taxon>Ascomycota</taxon>
        <taxon>Pezizomycotina</taxon>
        <taxon>Orbiliomycetes</taxon>
        <taxon>Orbiliales</taxon>
        <taxon>Orbiliaceae</taxon>
        <taxon>Orbilia</taxon>
    </lineage>
</organism>
<comment type="caution">
    <text evidence="1">The sequence shown here is derived from an EMBL/GenBank/DDBJ whole genome shotgun (WGS) entry which is preliminary data.</text>
</comment>
<proteinExistence type="predicted"/>
<reference evidence="1 2" key="1">
    <citation type="submission" date="2019-03" db="EMBL/GenBank/DDBJ databases">
        <title>Nematode-trapping fungi genome.</title>
        <authorList>
            <person name="Vidal-Diez De Ulzurrun G."/>
        </authorList>
    </citation>
    <scope>NUCLEOTIDE SEQUENCE [LARGE SCALE GENOMIC DNA]</scope>
    <source>
        <strain evidence="1 2">TWF154</strain>
    </source>
</reference>
<sequence>MDGIWKVTEGGRGFGRNRRSSLYIFPASNENASPVTRGCRKELVPCPAQVDIPSALSHAGTRALKGLQKRIDDGVNKLRYTGTSFLWNDSRDLGIPFDVSTVVDTCISRYNLFVSAVEL</sequence>
<gene>
    <name evidence="1" type="ORF">EYR41_006493</name>
</gene>
<dbReference type="EMBL" id="SOZJ01000004">
    <property type="protein sequence ID" value="TGJ67360.1"/>
    <property type="molecule type" value="Genomic_DNA"/>
</dbReference>
<accession>A0A7C8TWL5</accession>
<evidence type="ECO:0000313" key="1">
    <source>
        <dbReference type="EMBL" id="TGJ67360.1"/>
    </source>
</evidence>